<organism evidence="2 3">
    <name type="scientific">Methanosarcina mazei SarPi</name>
    <dbReference type="NCBI Taxonomy" id="1434115"/>
    <lineage>
        <taxon>Archaea</taxon>
        <taxon>Methanobacteriati</taxon>
        <taxon>Methanobacteriota</taxon>
        <taxon>Stenosarchaea group</taxon>
        <taxon>Methanomicrobia</taxon>
        <taxon>Methanosarcinales</taxon>
        <taxon>Methanosarcinaceae</taxon>
        <taxon>Methanosarcina</taxon>
    </lineage>
</organism>
<dbReference type="Proteomes" id="UP000033116">
    <property type="component" value="Chromosome"/>
</dbReference>
<dbReference type="EMBL" id="CP009511">
    <property type="protein sequence ID" value="AKB62371.1"/>
    <property type="molecule type" value="Genomic_DNA"/>
</dbReference>
<sequence length="270" mass="31449">MVRSAEKPSSRRLVVERYTWLERVTHLVHLISMFVLLITGFKIYTGWGFMSFESARALHMIAVPFFLVANWLLVPYNIFSCKEEHCSIGDRLYHFKESYLFGKDDAERLLDIIKNFFGKGEYPAFTVYDERKGHYVTKLHPGMKLLLIFESTAIVLVALTGIVLYSLTWSPFGIPVSEWILSISWFFASMINMDGLALIRYLHLLAAYWFVLELIIHVGILELDPDAWKYHKAIFWSGNEDLSDRHFVKVIEEKDQVGTLADQKRLLEEQ</sequence>
<gene>
    <name evidence="2" type="ORF">MSMAP_2386</name>
</gene>
<proteinExistence type="predicted"/>
<feature type="transmembrane region" description="Helical" evidence="1">
    <location>
        <begin position="57"/>
        <end position="74"/>
    </location>
</feature>
<dbReference type="GeneID" id="24865657"/>
<dbReference type="InterPro" id="IPR016174">
    <property type="entry name" value="Di-haem_cyt_TM"/>
</dbReference>
<dbReference type="AlphaFoldDB" id="A0A0E3LSU3"/>
<keyword evidence="1" id="KW-0472">Membrane</keyword>
<protein>
    <submittedName>
        <fullName evidence="2">Methanophenazine hydrogenase cytochrome b subunit</fullName>
        <ecNumber evidence="2">1.12.98.3</ecNumber>
    </submittedName>
</protein>
<dbReference type="GO" id="GO:0022904">
    <property type="term" value="P:respiratory electron transport chain"/>
    <property type="evidence" value="ECO:0007669"/>
    <property type="project" value="InterPro"/>
</dbReference>
<feature type="transmembrane region" description="Helical" evidence="1">
    <location>
        <begin position="205"/>
        <end position="223"/>
    </location>
</feature>
<dbReference type="GO" id="GO:0016020">
    <property type="term" value="C:membrane"/>
    <property type="evidence" value="ECO:0007669"/>
    <property type="project" value="InterPro"/>
</dbReference>
<evidence type="ECO:0000313" key="2">
    <source>
        <dbReference type="EMBL" id="AKB62371.1"/>
    </source>
</evidence>
<keyword evidence="1" id="KW-1133">Transmembrane helix</keyword>
<reference evidence="2 3" key="1">
    <citation type="submission" date="2014-07" db="EMBL/GenBank/DDBJ databases">
        <title>Methanogenic archaea and the global carbon cycle.</title>
        <authorList>
            <person name="Henriksen J.R."/>
            <person name="Luke J."/>
            <person name="Reinhart S."/>
            <person name="Benedict M.N."/>
            <person name="Youngblut N.D."/>
            <person name="Metcalf M.E."/>
            <person name="Whitaker R.J."/>
            <person name="Metcalf W.W."/>
        </authorList>
    </citation>
    <scope>NUCLEOTIDE SEQUENCE [LARGE SCALE GENOMIC DNA]</scope>
    <source>
        <strain evidence="2 3">SarPi</strain>
    </source>
</reference>
<keyword evidence="2" id="KW-0560">Oxidoreductase</keyword>
<feature type="transmembrane region" description="Helical" evidence="1">
    <location>
        <begin position="27"/>
        <end position="45"/>
    </location>
</feature>
<dbReference type="SUPFAM" id="SSF81342">
    <property type="entry name" value="Transmembrane di-heme cytochromes"/>
    <property type="match status" value="1"/>
</dbReference>
<name>A0A0E3LSU3_METMZ</name>
<evidence type="ECO:0000256" key="1">
    <source>
        <dbReference type="SAM" id="Phobius"/>
    </source>
</evidence>
<dbReference type="Gene3D" id="1.20.950.20">
    <property type="entry name" value="Transmembrane di-heme cytochromes, Chain C"/>
    <property type="match status" value="1"/>
</dbReference>
<dbReference type="GO" id="GO:0051911">
    <property type="term" value="F:Methanosarcina-phenazine hydrogenase activity"/>
    <property type="evidence" value="ECO:0007669"/>
    <property type="project" value="UniProtKB-EC"/>
</dbReference>
<dbReference type="PATRIC" id="fig|1434115.4.peg.3058"/>
<keyword evidence="1" id="KW-0812">Transmembrane</keyword>
<feature type="transmembrane region" description="Helical" evidence="1">
    <location>
        <begin position="145"/>
        <end position="167"/>
    </location>
</feature>
<dbReference type="RefSeq" id="WP_048043874.1">
    <property type="nucleotide sequence ID" value="NZ_CP009511.1"/>
</dbReference>
<accession>A0A0E3LSU3</accession>
<dbReference type="HOGENOM" id="CLU_095572_0_0_2"/>
<evidence type="ECO:0000313" key="3">
    <source>
        <dbReference type="Proteomes" id="UP000033116"/>
    </source>
</evidence>
<dbReference type="EC" id="1.12.98.3" evidence="2"/>